<feature type="compositionally biased region" description="Acidic residues" evidence="1">
    <location>
        <begin position="264"/>
        <end position="281"/>
    </location>
</feature>
<evidence type="ECO:0000313" key="2">
    <source>
        <dbReference type="EMBL" id="CAK0733044.1"/>
    </source>
</evidence>
<name>A0AAV1HQA7_9CHLO</name>
<feature type="compositionally biased region" description="Basic and acidic residues" evidence="1">
    <location>
        <begin position="204"/>
        <end position="215"/>
    </location>
</feature>
<protein>
    <submittedName>
        <fullName evidence="2">Uncharacterized protein</fullName>
    </submittedName>
</protein>
<evidence type="ECO:0000313" key="3">
    <source>
        <dbReference type="Proteomes" id="UP001314263"/>
    </source>
</evidence>
<dbReference type="EMBL" id="CAUYUE010000001">
    <property type="protein sequence ID" value="CAK0733044.1"/>
    <property type="molecule type" value="Genomic_DNA"/>
</dbReference>
<dbReference type="Proteomes" id="UP001314263">
    <property type="component" value="Unassembled WGS sequence"/>
</dbReference>
<feature type="region of interest" description="Disordered" evidence="1">
    <location>
        <begin position="191"/>
        <end position="238"/>
    </location>
</feature>
<accession>A0AAV1HQA7</accession>
<feature type="region of interest" description="Disordered" evidence="1">
    <location>
        <begin position="110"/>
        <end position="147"/>
    </location>
</feature>
<evidence type="ECO:0000256" key="1">
    <source>
        <dbReference type="SAM" id="MobiDB-lite"/>
    </source>
</evidence>
<organism evidence="2 3">
    <name type="scientific">Coccomyxa viridis</name>
    <dbReference type="NCBI Taxonomy" id="1274662"/>
    <lineage>
        <taxon>Eukaryota</taxon>
        <taxon>Viridiplantae</taxon>
        <taxon>Chlorophyta</taxon>
        <taxon>core chlorophytes</taxon>
        <taxon>Trebouxiophyceae</taxon>
        <taxon>Trebouxiophyceae incertae sedis</taxon>
        <taxon>Coccomyxaceae</taxon>
        <taxon>Coccomyxa</taxon>
    </lineage>
</organism>
<comment type="caution">
    <text evidence="2">The sequence shown here is derived from an EMBL/GenBank/DDBJ whole genome shotgun (WGS) entry which is preliminary data.</text>
</comment>
<keyword evidence="3" id="KW-1185">Reference proteome</keyword>
<proteinExistence type="predicted"/>
<feature type="region of interest" description="Disordered" evidence="1">
    <location>
        <begin position="253"/>
        <end position="315"/>
    </location>
</feature>
<dbReference type="AlphaFoldDB" id="A0AAV1HQA7"/>
<gene>
    <name evidence="2" type="ORF">CVIRNUC_000218</name>
</gene>
<sequence>MVAMTRSGVTYPPIEVPALPIDSPVRLKHVGSHLVLPDLLPLPYCDPPKAAFHCRLEGVRGLRAVVHRPKLLPYRRSHGTEVKATTKMRLQDKSGFSVSKDLAARQAAAGATAASQKITPPKTFGGKGKQRQGQGVPRPVPGVRSQTQMAADVMVQMAHPAAGTMYENEKPNRPADERRGLALGFARDLHAPLQPSQGNSQEEPEAKWAHPHPEHSASGQENAENYEQEQEPVGASGYPKDFKRLVQKHHAATKDTFQDLMDTPGEDDDIEEGTEGLEREEDVAAKAEATMQANDGGWASVLSTPPWGGGWRGRL</sequence>
<reference evidence="2 3" key="1">
    <citation type="submission" date="2023-10" db="EMBL/GenBank/DDBJ databases">
        <authorList>
            <person name="Maclean D."/>
            <person name="Macfadyen A."/>
        </authorList>
    </citation>
    <scope>NUCLEOTIDE SEQUENCE [LARGE SCALE GENOMIC DNA]</scope>
</reference>